<organism evidence="2 3">
    <name type="scientific">Prolixibacter bellariivorans</name>
    <dbReference type="NCBI Taxonomy" id="314319"/>
    <lineage>
        <taxon>Bacteria</taxon>
        <taxon>Pseudomonadati</taxon>
        <taxon>Bacteroidota</taxon>
        <taxon>Bacteroidia</taxon>
        <taxon>Marinilabiliales</taxon>
        <taxon>Prolixibacteraceae</taxon>
        <taxon>Prolixibacter</taxon>
    </lineage>
</organism>
<dbReference type="AlphaFoldDB" id="A0A5M4AUA2"/>
<feature type="transmembrane region" description="Helical" evidence="1">
    <location>
        <begin position="70"/>
        <end position="91"/>
    </location>
</feature>
<keyword evidence="1" id="KW-0472">Membrane</keyword>
<dbReference type="OrthoDB" id="5766000at2"/>
<dbReference type="Pfam" id="PF13858">
    <property type="entry name" value="DUF4199"/>
    <property type="match status" value="1"/>
</dbReference>
<accession>A0A5M4AUA2</accession>
<evidence type="ECO:0000313" key="2">
    <source>
        <dbReference type="EMBL" id="GET31258.1"/>
    </source>
</evidence>
<feature type="transmembrane region" description="Helical" evidence="1">
    <location>
        <begin position="132"/>
        <end position="154"/>
    </location>
</feature>
<name>A0A5M4AUA2_9BACT</name>
<dbReference type="InterPro" id="IPR025250">
    <property type="entry name" value="DUF4199"/>
</dbReference>
<dbReference type="RefSeq" id="WP_025864858.1">
    <property type="nucleotide sequence ID" value="NZ_BLAX01000001.1"/>
</dbReference>
<evidence type="ECO:0000313" key="3">
    <source>
        <dbReference type="Proteomes" id="UP000391834"/>
    </source>
</evidence>
<keyword evidence="3" id="KW-1185">Reference proteome</keyword>
<feature type="transmembrane region" description="Helical" evidence="1">
    <location>
        <begin position="39"/>
        <end position="58"/>
    </location>
</feature>
<dbReference type="EMBL" id="BLAX01000001">
    <property type="protein sequence ID" value="GET31258.1"/>
    <property type="molecule type" value="Genomic_DNA"/>
</dbReference>
<gene>
    <name evidence="2" type="ORF">PbJCM13498_01210</name>
</gene>
<proteinExistence type="predicted"/>
<reference evidence="2 3" key="1">
    <citation type="submission" date="2019-10" db="EMBL/GenBank/DDBJ databases">
        <title>Prolixibacter strains distinguished by the presence of nitrate reductase genes were adept at nitrate-dependent anaerobic corrosion of metallic iron and carbon steel.</title>
        <authorList>
            <person name="Iino T."/>
            <person name="Shono N."/>
            <person name="Ito K."/>
            <person name="Nakamura R."/>
            <person name="Sueoka K."/>
            <person name="Harayama S."/>
            <person name="Ohkuma M."/>
        </authorList>
    </citation>
    <scope>NUCLEOTIDE SEQUENCE [LARGE SCALE GENOMIC DNA]</scope>
    <source>
        <strain evidence="2 3">JCM 13498</strain>
    </source>
</reference>
<evidence type="ECO:0008006" key="4">
    <source>
        <dbReference type="Google" id="ProtNLM"/>
    </source>
</evidence>
<sequence length="167" mass="18545">MKRISIEIKWALIFVIIQLLWMLLERVAGLHGENIDKHAVFTNFFAIPAIAVYVIALLDKRKNHYGGFMTYGQGFISGLIITVIVTLLSPLTQYTVSTVISPNYFQNAIDYAVSSGKLPQEAAETYFSMKSYIIQGLIGAPIMGLITTAIVALFTRKNNKPETVEVA</sequence>
<comment type="caution">
    <text evidence="2">The sequence shown here is derived from an EMBL/GenBank/DDBJ whole genome shotgun (WGS) entry which is preliminary data.</text>
</comment>
<keyword evidence="1" id="KW-0812">Transmembrane</keyword>
<keyword evidence="1" id="KW-1133">Transmembrane helix</keyword>
<dbReference type="Proteomes" id="UP000391834">
    <property type="component" value="Unassembled WGS sequence"/>
</dbReference>
<protein>
    <recommendedName>
        <fullName evidence="4">DUF4199 domain-containing protein</fullName>
    </recommendedName>
</protein>
<evidence type="ECO:0000256" key="1">
    <source>
        <dbReference type="SAM" id="Phobius"/>
    </source>
</evidence>